<evidence type="ECO:0000313" key="8">
    <source>
        <dbReference type="Proteomes" id="UP000050164"/>
    </source>
</evidence>
<reference evidence="3" key="1">
    <citation type="submission" date="2015-03" db="EMBL/GenBank/DDBJ databases">
        <authorList>
            <person name="Murphy D."/>
        </authorList>
    </citation>
    <scope>NUCLEOTIDE SEQUENCE [LARGE SCALE GENOMIC DNA]</scope>
    <source>
        <strain evidence="3">K00500041</strain>
    </source>
</reference>
<proteinExistence type="predicted"/>
<dbReference type="AlphaFoldDB" id="A0A0U0TFS4"/>
<gene>
    <name evidence="1" type="ORF">ERS007657_02053</name>
    <name evidence="3" type="ORF">ERS007703_02072</name>
    <name evidence="4" type="ORF">ERS007739_01941</name>
    <name evidence="2" type="ORF">ERS027659_01258</name>
</gene>
<dbReference type="Proteomes" id="UP000038802">
    <property type="component" value="Unassembled WGS sequence"/>
</dbReference>
<dbReference type="Proteomes" id="UP000050164">
    <property type="component" value="Unassembled WGS sequence"/>
</dbReference>
<protein>
    <submittedName>
        <fullName evidence="3">Uncharacterized protein</fullName>
    </submittedName>
</protein>
<evidence type="ECO:0000313" key="4">
    <source>
        <dbReference type="EMBL" id="COX96542.1"/>
    </source>
</evidence>
<name>A0A0U0TFS4_MYCTX</name>
<sequence>MLGGDDQVAHGVRSGLRFALGESHALDFRAHHRAISNVEVAQRRRGGITRTHRIAGQEVVPKIFAAQELQIHGQKGGVVDAVEVAKLVFELQAIQQRRFAIHQEDVIGQ</sequence>
<organism evidence="3 5">
    <name type="scientific">Mycobacterium tuberculosis</name>
    <dbReference type="NCBI Taxonomy" id="1773"/>
    <lineage>
        <taxon>Bacteria</taxon>
        <taxon>Bacillati</taxon>
        <taxon>Actinomycetota</taxon>
        <taxon>Actinomycetes</taxon>
        <taxon>Mycobacteriales</taxon>
        <taxon>Mycobacteriaceae</taxon>
        <taxon>Mycobacterium</taxon>
        <taxon>Mycobacterium tuberculosis complex</taxon>
    </lineage>
</organism>
<evidence type="ECO:0000313" key="3">
    <source>
        <dbReference type="EMBL" id="COV79696.1"/>
    </source>
</evidence>
<reference evidence="5 6" key="3">
    <citation type="submission" date="2015-03" db="EMBL/GenBank/DDBJ databases">
        <authorList>
            <consortium name="Pathogen Informatics"/>
        </authorList>
    </citation>
    <scope>NUCLEOTIDE SEQUENCE [LARGE SCALE GENOMIC DNA]</scope>
    <source>
        <strain evidence="2 8">Bir 185</strain>
        <strain evidence="1 7">C09601061</strain>
        <strain evidence="5">K00500041</strain>
        <strain evidence="6">N09902308</strain>
    </source>
</reference>
<accession>A0A0U0TFS4</accession>
<reference evidence="4" key="2">
    <citation type="submission" date="2015-03" db="EMBL/GenBank/DDBJ databases">
        <authorList>
            <consortium name="Pathogen Informatics"/>
            <person name="Murphy D."/>
        </authorList>
    </citation>
    <scope>NUCLEOTIDE SEQUENCE</scope>
    <source>
        <strain evidence="4">N09902308</strain>
    </source>
</reference>
<dbReference type="Proteomes" id="UP000039021">
    <property type="component" value="Unassembled WGS sequence"/>
</dbReference>
<evidence type="ECO:0000313" key="5">
    <source>
        <dbReference type="Proteomes" id="UP000038802"/>
    </source>
</evidence>
<dbReference type="EMBL" id="CGCX01000726">
    <property type="protein sequence ID" value="CFR82460.1"/>
    <property type="molecule type" value="Genomic_DNA"/>
</dbReference>
<evidence type="ECO:0000313" key="6">
    <source>
        <dbReference type="Proteomes" id="UP000039021"/>
    </source>
</evidence>
<evidence type="ECO:0000313" key="7">
    <source>
        <dbReference type="Proteomes" id="UP000046680"/>
    </source>
</evidence>
<evidence type="ECO:0000313" key="1">
    <source>
        <dbReference type="EMBL" id="CFR82460.1"/>
    </source>
</evidence>
<dbReference type="EMBL" id="CNFT01000219">
    <property type="protein sequence ID" value="CKR37596.1"/>
    <property type="molecule type" value="Genomic_DNA"/>
</dbReference>
<dbReference type="Proteomes" id="UP000046680">
    <property type="component" value="Unassembled WGS sequence"/>
</dbReference>
<dbReference type="EMBL" id="CSAE01000205">
    <property type="protein sequence ID" value="COV79696.1"/>
    <property type="molecule type" value="Genomic_DNA"/>
</dbReference>
<dbReference type="EMBL" id="CSBK01000824">
    <property type="protein sequence ID" value="COX96542.1"/>
    <property type="molecule type" value="Genomic_DNA"/>
</dbReference>
<evidence type="ECO:0000313" key="2">
    <source>
        <dbReference type="EMBL" id="CKR37596.1"/>
    </source>
</evidence>